<evidence type="ECO:0000313" key="1">
    <source>
        <dbReference type="EMBL" id="KAJ7694323.1"/>
    </source>
</evidence>
<dbReference type="EMBL" id="JARKIE010000042">
    <property type="protein sequence ID" value="KAJ7694323.1"/>
    <property type="molecule type" value="Genomic_DNA"/>
</dbReference>
<reference evidence="1" key="1">
    <citation type="submission" date="2023-03" db="EMBL/GenBank/DDBJ databases">
        <title>Massive genome expansion in bonnet fungi (Mycena s.s.) driven by repeated elements and novel gene families across ecological guilds.</title>
        <authorList>
            <consortium name="Lawrence Berkeley National Laboratory"/>
            <person name="Harder C.B."/>
            <person name="Miyauchi S."/>
            <person name="Viragh M."/>
            <person name="Kuo A."/>
            <person name="Thoen E."/>
            <person name="Andreopoulos B."/>
            <person name="Lu D."/>
            <person name="Skrede I."/>
            <person name="Drula E."/>
            <person name="Henrissat B."/>
            <person name="Morin E."/>
            <person name="Kohler A."/>
            <person name="Barry K."/>
            <person name="LaButti K."/>
            <person name="Morin E."/>
            <person name="Salamov A."/>
            <person name="Lipzen A."/>
            <person name="Mereny Z."/>
            <person name="Hegedus B."/>
            <person name="Baldrian P."/>
            <person name="Stursova M."/>
            <person name="Weitz H."/>
            <person name="Taylor A."/>
            <person name="Grigoriev I.V."/>
            <person name="Nagy L.G."/>
            <person name="Martin F."/>
            <person name="Kauserud H."/>
        </authorList>
    </citation>
    <scope>NUCLEOTIDE SEQUENCE</scope>
    <source>
        <strain evidence="1">CBHHK067</strain>
    </source>
</reference>
<sequence>MALLSQLRRALKPRFLFPTLPSNAQCIWITGQIAGIQFRSMSSEGTPLPTIFLQSPARSATDNMLHIMQADALNQLVVSKELDPHNVGTGRFRYCISRPRLTRASNSSPGNIATYARISDFKVGDVVQVQACLYKRDGYEHQTPVKVIPRDKNVDSTQYVWLRLYASELSNLGYFQRFL</sequence>
<keyword evidence="2" id="KW-1185">Reference proteome</keyword>
<protein>
    <submittedName>
        <fullName evidence="1">Uncharacterized protein</fullName>
    </submittedName>
</protein>
<name>A0AAD7DLS6_MYCRO</name>
<proteinExistence type="predicted"/>
<gene>
    <name evidence="1" type="ORF">B0H17DRAFT_1131965</name>
</gene>
<evidence type="ECO:0000313" key="2">
    <source>
        <dbReference type="Proteomes" id="UP001221757"/>
    </source>
</evidence>
<organism evidence="1 2">
    <name type="scientific">Mycena rosella</name>
    <name type="common">Pink bonnet</name>
    <name type="synonym">Agaricus rosellus</name>
    <dbReference type="NCBI Taxonomy" id="1033263"/>
    <lineage>
        <taxon>Eukaryota</taxon>
        <taxon>Fungi</taxon>
        <taxon>Dikarya</taxon>
        <taxon>Basidiomycota</taxon>
        <taxon>Agaricomycotina</taxon>
        <taxon>Agaricomycetes</taxon>
        <taxon>Agaricomycetidae</taxon>
        <taxon>Agaricales</taxon>
        <taxon>Marasmiineae</taxon>
        <taxon>Mycenaceae</taxon>
        <taxon>Mycena</taxon>
    </lineage>
</organism>
<comment type="caution">
    <text evidence="1">The sequence shown here is derived from an EMBL/GenBank/DDBJ whole genome shotgun (WGS) entry which is preliminary data.</text>
</comment>
<dbReference type="AlphaFoldDB" id="A0AAD7DLS6"/>
<accession>A0AAD7DLS6</accession>
<dbReference type="Proteomes" id="UP001221757">
    <property type="component" value="Unassembled WGS sequence"/>
</dbReference>